<gene>
    <name evidence="3" type="ORF">KIK155_LOCUS14302</name>
</gene>
<reference evidence="3" key="1">
    <citation type="submission" date="2021-02" db="EMBL/GenBank/DDBJ databases">
        <authorList>
            <person name="Nowell W R."/>
        </authorList>
    </citation>
    <scope>NUCLEOTIDE SEQUENCE</scope>
</reference>
<feature type="transmembrane region" description="Helical" evidence="2">
    <location>
        <begin position="27"/>
        <end position="48"/>
    </location>
</feature>
<evidence type="ECO:0000256" key="1">
    <source>
        <dbReference type="SAM" id="MobiDB-lite"/>
    </source>
</evidence>
<accession>A0A818FMP9</accession>
<evidence type="ECO:0000313" key="4">
    <source>
        <dbReference type="Proteomes" id="UP000663865"/>
    </source>
</evidence>
<evidence type="ECO:0000256" key="2">
    <source>
        <dbReference type="SAM" id="Phobius"/>
    </source>
</evidence>
<keyword evidence="2" id="KW-0812">Transmembrane</keyword>
<name>A0A818FMP9_9BILA</name>
<evidence type="ECO:0000313" key="3">
    <source>
        <dbReference type="EMBL" id="CAF3478065.1"/>
    </source>
</evidence>
<keyword evidence="2" id="KW-0472">Membrane</keyword>
<proteinExistence type="predicted"/>
<dbReference type="Proteomes" id="UP000663865">
    <property type="component" value="Unassembled WGS sequence"/>
</dbReference>
<dbReference type="AlphaFoldDB" id="A0A818FMP9"/>
<feature type="region of interest" description="Disordered" evidence="1">
    <location>
        <begin position="170"/>
        <end position="195"/>
    </location>
</feature>
<feature type="compositionally biased region" description="Polar residues" evidence="1">
    <location>
        <begin position="171"/>
        <end position="195"/>
    </location>
</feature>
<sequence length="195" mass="21839">MIKSKFPGITNYRKTQERDLLWRRLRYIALGAITIGIIILLIILIFYFDTYMGSNASTNKTTSSSNSIRSSTCSINDTILKNDLNGNEKNSHCQSIQSPAYIKDKFRLEFLDCNCCCDTTKKLPDCDFQGINVLRDLYDLVVAPEYKINCRCSCGDNTGEPKQMIKFGLTGSPNIQLTTPDDGPCSTSSDSEGRK</sequence>
<keyword evidence="2" id="KW-1133">Transmembrane helix</keyword>
<organism evidence="3 4">
    <name type="scientific">Rotaria socialis</name>
    <dbReference type="NCBI Taxonomy" id="392032"/>
    <lineage>
        <taxon>Eukaryota</taxon>
        <taxon>Metazoa</taxon>
        <taxon>Spiralia</taxon>
        <taxon>Gnathifera</taxon>
        <taxon>Rotifera</taxon>
        <taxon>Eurotatoria</taxon>
        <taxon>Bdelloidea</taxon>
        <taxon>Philodinida</taxon>
        <taxon>Philodinidae</taxon>
        <taxon>Rotaria</taxon>
    </lineage>
</organism>
<dbReference type="EMBL" id="CAJNYV010002432">
    <property type="protein sequence ID" value="CAF3478065.1"/>
    <property type="molecule type" value="Genomic_DNA"/>
</dbReference>
<protein>
    <submittedName>
        <fullName evidence="3">Uncharacterized protein</fullName>
    </submittedName>
</protein>
<comment type="caution">
    <text evidence="3">The sequence shown here is derived from an EMBL/GenBank/DDBJ whole genome shotgun (WGS) entry which is preliminary data.</text>
</comment>